<dbReference type="KEGG" id="smo:SELMODRAFT_39612"/>
<reference evidence="2 3" key="1">
    <citation type="journal article" date="2011" name="Science">
        <title>The Selaginella genome identifies genetic changes associated with the evolution of vascular plants.</title>
        <authorList>
            <person name="Banks J.A."/>
            <person name="Nishiyama T."/>
            <person name="Hasebe M."/>
            <person name="Bowman J.L."/>
            <person name="Gribskov M."/>
            <person name="dePamphilis C."/>
            <person name="Albert V.A."/>
            <person name="Aono N."/>
            <person name="Aoyama T."/>
            <person name="Ambrose B.A."/>
            <person name="Ashton N.W."/>
            <person name="Axtell M.J."/>
            <person name="Barker E."/>
            <person name="Barker M.S."/>
            <person name="Bennetzen J.L."/>
            <person name="Bonawitz N.D."/>
            <person name="Chapple C."/>
            <person name="Cheng C."/>
            <person name="Correa L.G."/>
            <person name="Dacre M."/>
            <person name="DeBarry J."/>
            <person name="Dreyer I."/>
            <person name="Elias M."/>
            <person name="Engstrom E.M."/>
            <person name="Estelle M."/>
            <person name="Feng L."/>
            <person name="Finet C."/>
            <person name="Floyd S.K."/>
            <person name="Frommer W.B."/>
            <person name="Fujita T."/>
            <person name="Gramzow L."/>
            <person name="Gutensohn M."/>
            <person name="Harholt J."/>
            <person name="Hattori M."/>
            <person name="Heyl A."/>
            <person name="Hirai T."/>
            <person name="Hiwatashi Y."/>
            <person name="Ishikawa M."/>
            <person name="Iwata M."/>
            <person name="Karol K.G."/>
            <person name="Koehler B."/>
            <person name="Kolukisaoglu U."/>
            <person name="Kubo M."/>
            <person name="Kurata T."/>
            <person name="Lalonde S."/>
            <person name="Li K."/>
            <person name="Li Y."/>
            <person name="Litt A."/>
            <person name="Lyons E."/>
            <person name="Manning G."/>
            <person name="Maruyama T."/>
            <person name="Michael T.P."/>
            <person name="Mikami K."/>
            <person name="Miyazaki S."/>
            <person name="Morinaga S."/>
            <person name="Murata T."/>
            <person name="Mueller-Roeber B."/>
            <person name="Nelson D.R."/>
            <person name="Obara M."/>
            <person name="Oguri Y."/>
            <person name="Olmstead R.G."/>
            <person name="Onodera N."/>
            <person name="Petersen B.L."/>
            <person name="Pils B."/>
            <person name="Prigge M."/>
            <person name="Rensing S.A."/>
            <person name="Riano-Pachon D.M."/>
            <person name="Roberts A.W."/>
            <person name="Sato Y."/>
            <person name="Scheller H.V."/>
            <person name="Schulz B."/>
            <person name="Schulz C."/>
            <person name="Shakirov E.V."/>
            <person name="Shibagaki N."/>
            <person name="Shinohara N."/>
            <person name="Shippen D.E."/>
            <person name="Soerensen I."/>
            <person name="Sotooka R."/>
            <person name="Sugimoto N."/>
            <person name="Sugita M."/>
            <person name="Sumikawa N."/>
            <person name="Tanurdzic M."/>
            <person name="Theissen G."/>
            <person name="Ulvskov P."/>
            <person name="Wakazuki S."/>
            <person name="Weng J.K."/>
            <person name="Willats W.W."/>
            <person name="Wipf D."/>
            <person name="Wolf P.G."/>
            <person name="Yang L."/>
            <person name="Zimmer A.D."/>
            <person name="Zhu Q."/>
            <person name="Mitros T."/>
            <person name="Hellsten U."/>
            <person name="Loque D."/>
            <person name="Otillar R."/>
            <person name="Salamov A."/>
            <person name="Schmutz J."/>
            <person name="Shapiro H."/>
            <person name="Lindquist E."/>
            <person name="Lucas S."/>
            <person name="Rokhsar D."/>
            <person name="Grigoriev I.V."/>
        </authorList>
    </citation>
    <scope>NUCLEOTIDE SEQUENCE [LARGE SCALE GENOMIC DNA]</scope>
</reference>
<dbReference type="PANTHER" id="PTHR31065">
    <property type="entry name" value="PLATZ TRANSCRIPTION FACTOR FAMILY PROTEIN"/>
    <property type="match status" value="1"/>
</dbReference>
<dbReference type="InParanoid" id="D8SER2"/>
<evidence type="ECO:0000313" key="2">
    <source>
        <dbReference type="EMBL" id="EFJ17021.1"/>
    </source>
</evidence>
<dbReference type="EMBL" id="GL377620">
    <property type="protein sequence ID" value="EFJ16151.1"/>
    <property type="molecule type" value="Genomic_DNA"/>
</dbReference>
<dbReference type="InterPro" id="IPR006734">
    <property type="entry name" value="PLATZ"/>
</dbReference>
<evidence type="ECO:0000313" key="1">
    <source>
        <dbReference type="EMBL" id="EFJ16151.1"/>
    </source>
</evidence>
<protein>
    <submittedName>
        <fullName evidence="2">Uncharacterized protein</fullName>
    </submittedName>
</protein>
<feature type="non-terminal residue" evidence="2">
    <location>
        <position position="51"/>
    </location>
</feature>
<dbReference type="Pfam" id="PF04640">
    <property type="entry name" value="PLATZ"/>
    <property type="match status" value="1"/>
</dbReference>
<sequence length="51" mass="5895">MQIRRSSYHDVIRVSEIQKCLDLSGVQSYIINSARVVFLNQRPQPRHAKGV</sequence>
<dbReference type="PANTHER" id="PTHR31065:SF35">
    <property type="entry name" value="PLATZ TRANSCRIPTION FACTOR FAMILY PROTEIN"/>
    <property type="match status" value="1"/>
</dbReference>
<gene>
    <name evidence="1" type="ORF">SELMODRAFT_116939</name>
    <name evidence="2" type="ORF">SELMODRAFT_39612</name>
</gene>
<accession>D8SER2</accession>
<organism evidence="3">
    <name type="scientific">Selaginella moellendorffii</name>
    <name type="common">Spikemoss</name>
    <dbReference type="NCBI Taxonomy" id="88036"/>
    <lineage>
        <taxon>Eukaryota</taxon>
        <taxon>Viridiplantae</taxon>
        <taxon>Streptophyta</taxon>
        <taxon>Embryophyta</taxon>
        <taxon>Tracheophyta</taxon>
        <taxon>Lycopodiopsida</taxon>
        <taxon>Selaginellales</taxon>
        <taxon>Selaginellaceae</taxon>
        <taxon>Selaginella</taxon>
    </lineage>
</organism>
<dbReference type="OrthoDB" id="1908108at2759"/>
<dbReference type="Gramene" id="EFJ16151">
    <property type="protein sequence ID" value="EFJ16151"/>
    <property type="gene ID" value="SELMODRAFT_116939"/>
</dbReference>
<dbReference type="HOGENOM" id="CLU_3112644_0_0_1"/>
<keyword evidence="3" id="KW-1185">Reference proteome</keyword>
<dbReference type="AlphaFoldDB" id="D8SER2"/>
<dbReference type="Proteomes" id="UP000001514">
    <property type="component" value="Unassembled WGS sequence"/>
</dbReference>
<dbReference type="EMBL" id="GL377616">
    <property type="protein sequence ID" value="EFJ17021.1"/>
    <property type="molecule type" value="Genomic_DNA"/>
</dbReference>
<dbReference type="KEGG" id="smo:SELMODRAFT_116939"/>
<name>D8SER2_SELML</name>
<dbReference type="Gramene" id="EFJ17021">
    <property type="protein sequence ID" value="EFJ17021"/>
    <property type="gene ID" value="SELMODRAFT_39612"/>
</dbReference>
<evidence type="ECO:0000313" key="3">
    <source>
        <dbReference type="Proteomes" id="UP000001514"/>
    </source>
</evidence>
<proteinExistence type="predicted"/>